<reference evidence="1" key="1">
    <citation type="journal article" date="2014" name="Nat. Commun.">
        <title>The tobacco genome sequence and its comparison with those of tomato and potato.</title>
        <authorList>
            <person name="Sierro N."/>
            <person name="Battey J.N."/>
            <person name="Ouadi S."/>
            <person name="Bakaher N."/>
            <person name="Bovet L."/>
            <person name="Willig A."/>
            <person name="Goepfert S."/>
            <person name="Peitsch M.C."/>
            <person name="Ivanov N.V."/>
        </authorList>
    </citation>
    <scope>NUCLEOTIDE SEQUENCE [LARGE SCALE GENOMIC DNA]</scope>
</reference>
<reference evidence="2" key="2">
    <citation type="submission" date="2025-08" db="UniProtKB">
        <authorList>
            <consortium name="RefSeq"/>
        </authorList>
    </citation>
    <scope>IDENTIFICATION</scope>
    <source>
        <tissue evidence="2">Leaf</tissue>
    </source>
</reference>
<sequence>MFHHSVALTFIPPITLPCFILQLSFSLLLHCELVHIHPFNMGWTKSAKRKLSFPIITAIICTLTFIFLLYTERISTISYGSILRFKPCPKRNSADDRELQSDQLDNPTDESLDFDPDECSVTHGKWVFNTSIKPLYSDMTCPFIDKQYSCIKNGRNDSDYRYWEWQPDDCMLPSFVKLSIFRFDPEIALRKLRGKRLMFAGDSLQRNQWESFVCLIESVIPKGKKSMKRGRVHSVFKAKEYDATIEFYWAPFLVESNTDIPIKSDPKQRIIKVDSIAQRAKHWLGADILVFNTYVWWMSGLKTKALWGEFENGEEGYEELDTTVSYRVALRTWANWIDSTVDPKKTRVFFTTMSPSHQKNKEWGNINGIRCYNETRPVMKKGHWGTGSNKEMMNVVANVMGRMKVPVTVLNITQLSEYRIDAHTSIYGELRGKLLTAEQRANPLHFADCIHWCLPGVPDTWNQLLFAYL</sequence>
<dbReference type="RefSeq" id="XP_075104543.1">
    <property type="nucleotide sequence ID" value="XM_075248442.1"/>
</dbReference>
<accession>A0AC58U4Y3</accession>
<dbReference type="Proteomes" id="UP000790787">
    <property type="component" value="Chromosome 24"/>
</dbReference>
<evidence type="ECO:0000313" key="1">
    <source>
        <dbReference type="Proteomes" id="UP000790787"/>
    </source>
</evidence>
<protein>
    <submittedName>
        <fullName evidence="2">Protein trichome birefringence-like 3 isoform X1</fullName>
    </submittedName>
</protein>
<keyword evidence="1" id="KW-1185">Reference proteome</keyword>
<evidence type="ECO:0000313" key="2">
    <source>
        <dbReference type="RefSeq" id="XP_075104543.1"/>
    </source>
</evidence>
<proteinExistence type="predicted"/>
<name>A0AC58U4Y3_TOBAC</name>
<organism evidence="1 2">
    <name type="scientific">Nicotiana tabacum</name>
    <name type="common">Common tobacco</name>
    <dbReference type="NCBI Taxonomy" id="4097"/>
    <lineage>
        <taxon>Eukaryota</taxon>
        <taxon>Viridiplantae</taxon>
        <taxon>Streptophyta</taxon>
        <taxon>Embryophyta</taxon>
        <taxon>Tracheophyta</taxon>
        <taxon>Spermatophyta</taxon>
        <taxon>Magnoliopsida</taxon>
        <taxon>eudicotyledons</taxon>
        <taxon>Gunneridae</taxon>
        <taxon>Pentapetalae</taxon>
        <taxon>asterids</taxon>
        <taxon>lamiids</taxon>
        <taxon>Solanales</taxon>
        <taxon>Solanaceae</taxon>
        <taxon>Nicotianoideae</taxon>
        <taxon>Nicotianeae</taxon>
        <taxon>Nicotiana</taxon>
    </lineage>
</organism>
<gene>
    <name evidence="2" type="primary">LOC107760122</name>
</gene>